<reference evidence="2" key="1">
    <citation type="submission" date="2021-01" db="EMBL/GenBank/DDBJ databases">
        <authorList>
            <person name="Bezrukov I."/>
        </authorList>
    </citation>
    <scope>NUCLEOTIDE SEQUENCE</scope>
</reference>
<gene>
    <name evidence="2" type="ORF">AARE701A_LOCUS8681</name>
</gene>
<dbReference type="AlphaFoldDB" id="A0A8S2A385"/>
<sequence length="145" mass="16239">MARVRNAEGKYESTAARPREPADSSTVVDPTEETGEQRKPGDAELGDTFNRDRRMEGKKEDAATEEATAGEMDDSTKKEEEHFGSRRSKCLSNSRSFDPTMEEKNKAAAPEQMSVNFEFSSSLLRGEASIMSGEKRHRNSSWIEK</sequence>
<protein>
    <submittedName>
        <fullName evidence="2">Uncharacterized protein</fullName>
    </submittedName>
</protein>
<keyword evidence="3" id="KW-1185">Reference proteome</keyword>
<dbReference type="Proteomes" id="UP000682877">
    <property type="component" value="Chromosome 3"/>
</dbReference>
<feature type="compositionally biased region" description="Basic and acidic residues" evidence="1">
    <location>
        <begin position="1"/>
        <end position="22"/>
    </location>
</feature>
<name>A0A8S2A385_ARAAE</name>
<evidence type="ECO:0000256" key="1">
    <source>
        <dbReference type="SAM" id="MobiDB-lite"/>
    </source>
</evidence>
<feature type="compositionally biased region" description="Basic and acidic residues" evidence="1">
    <location>
        <begin position="74"/>
        <end position="84"/>
    </location>
</feature>
<evidence type="ECO:0000313" key="3">
    <source>
        <dbReference type="Proteomes" id="UP000682877"/>
    </source>
</evidence>
<feature type="compositionally biased region" description="Basic and acidic residues" evidence="1">
    <location>
        <begin position="49"/>
        <end position="62"/>
    </location>
</feature>
<evidence type="ECO:0000313" key="2">
    <source>
        <dbReference type="EMBL" id="CAE5983824.1"/>
    </source>
</evidence>
<feature type="region of interest" description="Disordered" evidence="1">
    <location>
        <begin position="1"/>
        <end position="109"/>
    </location>
</feature>
<accession>A0A8S2A385</accession>
<proteinExistence type="predicted"/>
<organism evidence="2 3">
    <name type="scientific">Arabidopsis arenosa</name>
    <name type="common">Sand rock-cress</name>
    <name type="synonym">Cardaminopsis arenosa</name>
    <dbReference type="NCBI Taxonomy" id="38785"/>
    <lineage>
        <taxon>Eukaryota</taxon>
        <taxon>Viridiplantae</taxon>
        <taxon>Streptophyta</taxon>
        <taxon>Embryophyta</taxon>
        <taxon>Tracheophyta</taxon>
        <taxon>Spermatophyta</taxon>
        <taxon>Magnoliopsida</taxon>
        <taxon>eudicotyledons</taxon>
        <taxon>Gunneridae</taxon>
        <taxon>Pentapetalae</taxon>
        <taxon>rosids</taxon>
        <taxon>malvids</taxon>
        <taxon>Brassicales</taxon>
        <taxon>Brassicaceae</taxon>
        <taxon>Camelineae</taxon>
        <taxon>Arabidopsis</taxon>
    </lineage>
</organism>
<dbReference type="EMBL" id="LR999453">
    <property type="protein sequence ID" value="CAE5983824.1"/>
    <property type="molecule type" value="Genomic_DNA"/>
</dbReference>